<reference evidence="2" key="3">
    <citation type="submission" date="2025-09" db="UniProtKB">
        <authorList>
            <consortium name="Ensembl"/>
        </authorList>
    </citation>
    <scope>IDENTIFICATION</scope>
</reference>
<dbReference type="PANTHER" id="PTHR23098">
    <property type="entry name" value="AGAP001331-PA-RELATED"/>
    <property type="match status" value="1"/>
</dbReference>
<sequence length="218" mass="23632">MEKKRSGKKRNFSEVEINTLTSEVEQNRHVLFGSLKTRIKGAQKNAVWKKITGAVNSVATEERTPAKVKKKWSDLKLATKKRVAALRRSSTETGGGPPDPSLTLTATEEKISSLIGAASIIGVCGGGGDTDDLPSELDHNGNQHIHHISETSNQVLSPPHSPQHSIDQCNIMQNCTGQNDVAHFLGGVEQRSSSCAETEPPAFEQSQTPFHIYACPHC</sequence>
<evidence type="ECO:0000313" key="2">
    <source>
        <dbReference type="Ensembl" id="ENSSFAP00005012523.1"/>
    </source>
</evidence>
<dbReference type="OMA" id="CAETEPP"/>
<evidence type="ECO:0000259" key="1">
    <source>
        <dbReference type="Pfam" id="PF13873"/>
    </source>
</evidence>
<name>A0A672G0Y3_SALFA</name>
<dbReference type="Ensembl" id="ENSSFAT00005013076.1">
    <property type="protein sequence ID" value="ENSSFAP00005012523.1"/>
    <property type="gene ID" value="ENSSFAG00005006931.1"/>
</dbReference>
<proteinExistence type="predicted"/>
<feature type="domain" description="Myb/SANT-like DNA-binding" evidence="1">
    <location>
        <begin position="8"/>
        <end position="84"/>
    </location>
</feature>
<dbReference type="PANTHER" id="PTHR23098:SF16">
    <property type="entry name" value="REGULATORY PROTEIN ZESTE"/>
    <property type="match status" value="1"/>
</dbReference>
<accession>A0A672G0Y3</accession>
<organism evidence="2 3">
    <name type="scientific">Salarias fasciatus</name>
    <name type="common">Jewelled blenny</name>
    <name type="synonym">Blennius fasciatus</name>
    <dbReference type="NCBI Taxonomy" id="181472"/>
    <lineage>
        <taxon>Eukaryota</taxon>
        <taxon>Metazoa</taxon>
        <taxon>Chordata</taxon>
        <taxon>Craniata</taxon>
        <taxon>Vertebrata</taxon>
        <taxon>Euteleostomi</taxon>
        <taxon>Actinopterygii</taxon>
        <taxon>Neopterygii</taxon>
        <taxon>Teleostei</taxon>
        <taxon>Neoteleostei</taxon>
        <taxon>Acanthomorphata</taxon>
        <taxon>Ovalentaria</taxon>
        <taxon>Blenniimorphae</taxon>
        <taxon>Blenniiformes</taxon>
        <taxon>Blennioidei</taxon>
        <taxon>Blenniidae</taxon>
        <taxon>Salariinae</taxon>
        <taxon>Salarias</taxon>
    </lineage>
</organism>
<keyword evidence="3" id="KW-1185">Reference proteome</keyword>
<dbReference type="Proteomes" id="UP000472267">
    <property type="component" value="Chromosome 4"/>
</dbReference>
<dbReference type="AlphaFoldDB" id="A0A672G0Y3"/>
<evidence type="ECO:0000313" key="3">
    <source>
        <dbReference type="Proteomes" id="UP000472267"/>
    </source>
</evidence>
<protein>
    <recommendedName>
        <fullName evidence="1">Myb/SANT-like DNA-binding domain-containing protein</fullName>
    </recommendedName>
</protein>
<dbReference type="Pfam" id="PF13873">
    <property type="entry name" value="Myb_DNA-bind_5"/>
    <property type="match status" value="1"/>
</dbReference>
<dbReference type="GO" id="GO:0005634">
    <property type="term" value="C:nucleus"/>
    <property type="evidence" value="ECO:0007669"/>
    <property type="project" value="TreeGrafter"/>
</dbReference>
<dbReference type="InParanoid" id="A0A672G0Y3"/>
<dbReference type="InterPro" id="IPR028002">
    <property type="entry name" value="Myb_DNA-bind_5"/>
</dbReference>
<reference evidence="2" key="1">
    <citation type="submission" date="2019-06" db="EMBL/GenBank/DDBJ databases">
        <authorList>
            <consortium name="Wellcome Sanger Institute Data Sharing"/>
        </authorList>
    </citation>
    <scope>NUCLEOTIDE SEQUENCE [LARGE SCALE GENOMIC DNA]</scope>
</reference>
<reference evidence="2" key="2">
    <citation type="submission" date="2025-08" db="UniProtKB">
        <authorList>
            <consortium name="Ensembl"/>
        </authorList>
    </citation>
    <scope>IDENTIFICATION</scope>
</reference>